<proteinExistence type="predicted"/>
<dbReference type="EMBL" id="LYVF01000192">
    <property type="protein sequence ID" value="OAT79825.1"/>
    <property type="molecule type" value="Genomic_DNA"/>
</dbReference>
<protein>
    <submittedName>
        <fullName evidence="2">Uncharacterized protein</fullName>
    </submittedName>
</protein>
<evidence type="ECO:0000256" key="1">
    <source>
        <dbReference type="SAM" id="MobiDB-lite"/>
    </source>
</evidence>
<evidence type="ECO:0000313" key="2">
    <source>
        <dbReference type="EMBL" id="OAT79825.1"/>
    </source>
</evidence>
<feature type="region of interest" description="Disordered" evidence="1">
    <location>
        <begin position="45"/>
        <end position="72"/>
    </location>
</feature>
<feature type="compositionally biased region" description="Basic residues" evidence="1">
    <location>
        <begin position="1"/>
        <end position="10"/>
    </location>
</feature>
<comment type="caution">
    <text evidence="2">The sequence shown here is derived from an EMBL/GenBank/DDBJ whole genome shotgun (WGS) entry which is preliminary data.</text>
</comment>
<dbReference type="STRING" id="1838280.A6M21_15415"/>
<keyword evidence="3" id="KW-1185">Reference proteome</keyword>
<name>A0A1B7LBB9_9FIRM</name>
<organism evidence="2 3">
    <name type="scientific">Desulfotomaculum copahuensis</name>
    <dbReference type="NCBI Taxonomy" id="1838280"/>
    <lineage>
        <taxon>Bacteria</taxon>
        <taxon>Bacillati</taxon>
        <taxon>Bacillota</taxon>
        <taxon>Clostridia</taxon>
        <taxon>Eubacteriales</taxon>
        <taxon>Desulfotomaculaceae</taxon>
        <taxon>Desulfotomaculum</taxon>
    </lineage>
</organism>
<reference evidence="2 3" key="1">
    <citation type="submission" date="2016-04" db="EMBL/GenBank/DDBJ databases">
        <authorList>
            <person name="Evans L.H."/>
            <person name="Alamgir A."/>
            <person name="Owens N."/>
            <person name="Weber N.D."/>
            <person name="Virtaneva K."/>
            <person name="Barbian K."/>
            <person name="Babar A."/>
            <person name="Rosenke K."/>
        </authorList>
    </citation>
    <scope>NUCLEOTIDE SEQUENCE [LARGE SCALE GENOMIC DNA]</scope>
    <source>
        <strain evidence="2 3">LMa1</strain>
    </source>
</reference>
<dbReference type="Proteomes" id="UP000078532">
    <property type="component" value="Unassembled WGS sequence"/>
</dbReference>
<accession>A0A1B7LBB9</accession>
<sequence length="72" mass="7483">MEKPAGRGRSRPYPAPPPYCGRRSAGGRAVERSVSVPVCVAGARRDNPARPARNQEGMTVPSLPVSVVGNGA</sequence>
<dbReference type="AlphaFoldDB" id="A0A1B7LBB9"/>
<feature type="region of interest" description="Disordered" evidence="1">
    <location>
        <begin position="1"/>
        <end position="28"/>
    </location>
</feature>
<evidence type="ECO:0000313" key="3">
    <source>
        <dbReference type="Proteomes" id="UP000078532"/>
    </source>
</evidence>
<gene>
    <name evidence="2" type="ORF">A6M21_15415</name>
</gene>